<protein>
    <recommendedName>
        <fullName evidence="6">Molybdopterin molybdenumtransferase</fullName>
        <ecNumber evidence="6">2.10.1.1</ecNumber>
    </recommendedName>
</protein>
<dbReference type="EMBL" id="JXMS01000015">
    <property type="protein sequence ID" value="OBQ51502.1"/>
    <property type="molecule type" value="Genomic_DNA"/>
</dbReference>
<dbReference type="InterPro" id="IPR036135">
    <property type="entry name" value="MoeA_linker/N_sf"/>
</dbReference>
<dbReference type="NCBIfam" id="NF045515">
    <property type="entry name" value="Glp_gephyrin"/>
    <property type="match status" value="1"/>
</dbReference>
<reference evidence="8 9" key="1">
    <citation type="submission" date="2015-01" db="EMBL/GenBank/DDBJ databases">
        <title>Desulfovibrio sp. JC271 draft genome sequence.</title>
        <authorList>
            <person name="Shivani Y."/>
            <person name="Subhash Y."/>
            <person name="Sasikala C."/>
            <person name="Ramana C.V."/>
        </authorList>
    </citation>
    <scope>NUCLEOTIDE SEQUENCE [LARGE SCALE GENOMIC DNA]</scope>
    <source>
        <strain evidence="8 9">JC271</strain>
    </source>
</reference>
<dbReference type="SUPFAM" id="SSF53218">
    <property type="entry name" value="Molybdenum cofactor biosynthesis proteins"/>
    <property type="match status" value="1"/>
</dbReference>
<evidence type="ECO:0000256" key="5">
    <source>
        <dbReference type="ARBA" id="ARBA00047317"/>
    </source>
</evidence>
<name>A0A1B7XC75_9BACT</name>
<dbReference type="InterPro" id="IPR001453">
    <property type="entry name" value="MoaB/Mog_dom"/>
</dbReference>
<keyword evidence="6" id="KW-0500">Molybdenum</keyword>
<evidence type="ECO:0000313" key="8">
    <source>
        <dbReference type="EMBL" id="OBQ51502.1"/>
    </source>
</evidence>
<evidence type="ECO:0000256" key="4">
    <source>
        <dbReference type="ARBA" id="ARBA00023150"/>
    </source>
</evidence>
<evidence type="ECO:0000256" key="1">
    <source>
        <dbReference type="ARBA" id="ARBA00002901"/>
    </source>
</evidence>
<comment type="cofactor">
    <cofactor evidence="6">
        <name>Mg(2+)</name>
        <dbReference type="ChEBI" id="CHEBI:18420"/>
    </cofactor>
</comment>
<dbReference type="Gene3D" id="3.90.105.10">
    <property type="entry name" value="Molybdopterin biosynthesis moea protein, domain 2"/>
    <property type="match status" value="1"/>
</dbReference>
<comment type="function">
    <text evidence="1 6">Catalyzes the insertion of molybdate into adenylated molybdopterin with the concomitant release of AMP.</text>
</comment>
<comment type="pathway">
    <text evidence="2 6">Cofactor biosynthesis; molybdopterin biosynthesis.</text>
</comment>
<evidence type="ECO:0000256" key="2">
    <source>
        <dbReference type="ARBA" id="ARBA00005046"/>
    </source>
</evidence>
<proteinExistence type="inferred from homology"/>
<dbReference type="RefSeq" id="WP_066855188.1">
    <property type="nucleotide sequence ID" value="NZ_JXMS01000015.1"/>
</dbReference>
<dbReference type="AlphaFoldDB" id="A0A1B7XC75"/>
<dbReference type="Pfam" id="PF03454">
    <property type="entry name" value="MoeA_C"/>
    <property type="match status" value="1"/>
</dbReference>
<sequence length="412" mass="42985">MKKDFFNVLSVQEFIQALYSFSPLQTQTRSIEAADGCILAEDIIAAEDLPLASRSCMDGYAIDAASVFGASEANPAYLESVGDIDIEKPASFTLQNGECAGIVTGGILPDGADAVVMVEHTESLGAGTVEIRKSLAPHENVMLKGEDATTGNVALAAGTRLRPQEVGMLAALGIQEVPVVSAPKVGIISTGDELVSIDEKPVVGQVRDVNSYTLAACARRAGATATAYGLVEDNLTSLKAALENALAENDVVFLSGGSSVGVRDLTVGAIEEIEGAELINHGVAISPGKPLILAKCGNKAIWGLPGQVASAQVVMFILGMPFLRYLGGDTNAFDQSRWPSKQAEISRNVPSKPGREDYVRVSIAEKDGKTVATPVLGKSGLLKTMLQADGVAKIGADSEGIYEGATIDVLFF</sequence>
<dbReference type="Gene3D" id="2.170.190.11">
    <property type="entry name" value="Molybdopterin biosynthesis moea protein, domain 3"/>
    <property type="match status" value="1"/>
</dbReference>
<dbReference type="OrthoDB" id="9804758at2"/>
<feature type="domain" description="MoaB/Mog" evidence="7">
    <location>
        <begin position="186"/>
        <end position="325"/>
    </location>
</feature>
<dbReference type="SMART" id="SM00852">
    <property type="entry name" value="MoCF_biosynth"/>
    <property type="match status" value="1"/>
</dbReference>
<dbReference type="Pfam" id="PF03453">
    <property type="entry name" value="MoeA_N"/>
    <property type="match status" value="1"/>
</dbReference>
<dbReference type="SUPFAM" id="SSF63867">
    <property type="entry name" value="MoeA C-terminal domain-like"/>
    <property type="match status" value="1"/>
</dbReference>
<keyword evidence="6" id="KW-0808">Transferase</keyword>
<dbReference type="InterPro" id="IPR036425">
    <property type="entry name" value="MoaB/Mog-like_dom_sf"/>
</dbReference>
<evidence type="ECO:0000256" key="6">
    <source>
        <dbReference type="RuleBase" id="RU365090"/>
    </source>
</evidence>
<dbReference type="GO" id="GO:0005829">
    <property type="term" value="C:cytosol"/>
    <property type="evidence" value="ECO:0007669"/>
    <property type="project" value="TreeGrafter"/>
</dbReference>
<dbReference type="PANTHER" id="PTHR10192:SF5">
    <property type="entry name" value="GEPHYRIN"/>
    <property type="match status" value="1"/>
</dbReference>
<dbReference type="CDD" id="cd00887">
    <property type="entry name" value="MoeA"/>
    <property type="match status" value="1"/>
</dbReference>
<dbReference type="InterPro" id="IPR005111">
    <property type="entry name" value="MoeA_C_domain_IV"/>
</dbReference>
<organism evidence="8 9">
    <name type="scientific">Halodesulfovibrio spirochaetisodalis</name>
    <dbReference type="NCBI Taxonomy" id="1560234"/>
    <lineage>
        <taxon>Bacteria</taxon>
        <taxon>Pseudomonadati</taxon>
        <taxon>Thermodesulfobacteriota</taxon>
        <taxon>Desulfovibrionia</taxon>
        <taxon>Desulfovibrionales</taxon>
        <taxon>Desulfovibrionaceae</taxon>
        <taxon>Halodesulfovibrio</taxon>
    </lineage>
</organism>
<dbReference type="EC" id="2.10.1.1" evidence="6"/>
<keyword evidence="9" id="KW-1185">Reference proteome</keyword>
<dbReference type="UniPathway" id="UPA00344"/>
<keyword evidence="6" id="KW-0460">Magnesium</keyword>
<dbReference type="SUPFAM" id="SSF63882">
    <property type="entry name" value="MoeA N-terminal region -like"/>
    <property type="match status" value="1"/>
</dbReference>
<accession>A0A1B7XC75</accession>
<evidence type="ECO:0000259" key="7">
    <source>
        <dbReference type="SMART" id="SM00852"/>
    </source>
</evidence>
<keyword evidence="4 6" id="KW-0501">Molybdenum cofactor biosynthesis</keyword>
<dbReference type="GO" id="GO:0046872">
    <property type="term" value="F:metal ion binding"/>
    <property type="evidence" value="ECO:0007669"/>
    <property type="project" value="UniProtKB-UniRule"/>
</dbReference>
<dbReference type="PATRIC" id="fig|1560234.3.peg.800"/>
<dbReference type="GO" id="GO:0061599">
    <property type="term" value="F:molybdopterin molybdotransferase activity"/>
    <property type="evidence" value="ECO:0007669"/>
    <property type="project" value="UniProtKB-UniRule"/>
</dbReference>
<comment type="similarity">
    <text evidence="3 6">Belongs to the MoeA family.</text>
</comment>
<dbReference type="PANTHER" id="PTHR10192">
    <property type="entry name" value="MOLYBDOPTERIN BIOSYNTHESIS PROTEIN"/>
    <property type="match status" value="1"/>
</dbReference>
<dbReference type="NCBIfam" id="TIGR00177">
    <property type="entry name" value="molyb_syn"/>
    <property type="match status" value="1"/>
</dbReference>
<dbReference type="InterPro" id="IPR036688">
    <property type="entry name" value="MoeA_C_domain_IV_sf"/>
</dbReference>
<dbReference type="InterPro" id="IPR038987">
    <property type="entry name" value="MoeA-like"/>
</dbReference>
<dbReference type="Gene3D" id="3.40.980.10">
    <property type="entry name" value="MoaB/Mog-like domain"/>
    <property type="match status" value="1"/>
</dbReference>
<dbReference type="STRING" id="1560234.SP90_09835"/>
<dbReference type="Proteomes" id="UP000091979">
    <property type="component" value="Unassembled WGS sequence"/>
</dbReference>
<gene>
    <name evidence="8" type="ORF">SP90_09835</name>
</gene>
<evidence type="ECO:0000313" key="9">
    <source>
        <dbReference type="Proteomes" id="UP000091979"/>
    </source>
</evidence>
<evidence type="ECO:0000256" key="3">
    <source>
        <dbReference type="ARBA" id="ARBA00010763"/>
    </source>
</evidence>
<dbReference type="Pfam" id="PF00994">
    <property type="entry name" value="MoCF_biosynth"/>
    <property type="match status" value="1"/>
</dbReference>
<keyword evidence="6" id="KW-0479">Metal-binding</keyword>
<dbReference type="InterPro" id="IPR005110">
    <property type="entry name" value="MoeA_linker/N"/>
</dbReference>
<comment type="catalytic activity">
    <reaction evidence="5">
        <text>adenylyl-molybdopterin + molybdate = Mo-molybdopterin + AMP + H(+)</text>
        <dbReference type="Rhea" id="RHEA:35047"/>
        <dbReference type="ChEBI" id="CHEBI:15378"/>
        <dbReference type="ChEBI" id="CHEBI:36264"/>
        <dbReference type="ChEBI" id="CHEBI:62727"/>
        <dbReference type="ChEBI" id="CHEBI:71302"/>
        <dbReference type="ChEBI" id="CHEBI:456215"/>
        <dbReference type="EC" id="2.10.1.1"/>
    </reaction>
</comment>
<comment type="caution">
    <text evidence="8">The sequence shown here is derived from an EMBL/GenBank/DDBJ whole genome shotgun (WGS) entry which is preliminary data.</text>
</comment>
<dbReference type="GO" id="GO:0006777">
    <property type="term" value="P:Mo-molybdopterin cofactor biosynthetic process"/>
    <property type="evidence" value="ECO:0007669"/>
    <property type="project" value="UniProtKB-UniRule"/>
</dbReference>
<dbReference type="Gene3D" id="2.40.340.10">
    <property type="entry name" value="MoeA, C-terminal, domain IV"/>
    <property type="match status" value="1"/>
</dbReference>